<organism evidence="1 2">
    <name type="scientific">Polaribacter glomeratus</name>
    <dbReference type="NCBI Taxonomy" id="102"/>
    <lineage>
        <taxon>Bacteria</taxon>
        <taxon>Pseudomonadati</taxon>
        <taxon>Bacteroidota</taxon>
        <taxon>Flavobacteriia</taxon>
        <taxon>Flavobacteriales</taxon>
        <taxon>Flavobacteriaceae</taxon>
    </lineage>
</organism>
<dbReference type="RefSeq" id="WP_105021820.1">
    <property type="nucleotide sequence ID" value="NZ_MSCM01000002.1"/>
</dbReference>
<dbReference type="AlphaFoldDB" id="A0A2S7WFY5"/>
<dbReference type="OrthoDB" id="1201446at2"/>
<comment type="caution">
    <text evidence="1">The sequence shown here is derived from an EMBL/GenBank/DDBJ whole genome shotgun (WGS) entry which is preliminary data.</text>
</comment>
<reference evidence="1 2" key="1">
    <citation type="submission" date="2016-12" db="EMBL/GenBank/DDBJ databases">
        <title>Trade-off between light-utilization and light-protection in marine flavobacteria.</title>
        <authorList>
            <person name="Kumagai Y."/>
            <person name="Yoshizawa S."/>
            <person name="Kogure K."/>
            <person name="Iwasaki W."/>
        </authorList>
    </citation>
    <scope>NUCLEOTIDE SEQUENCE [LARGE SCALE GENOMIC DNA]</scope>
    <source>
        <strain evidence="1 2">ATCC 43844</strain>
    </source>
</reference>
<name>A0A2S7WFY5_9FLAO</name>
<sequence length="145" mass="17390">MKDENFYLDIFASQQKAIHHCLWLNFKYRIANIKFGVIHGPDNDWALVEEATALEMEMAFLDILPENYSQMTYDEIRDFHMDKEPLPHFEQLLGEIATKDGEILRLILFYKIPLEKLIRFELASRGYDQNHRWCGFEKSFEIWLK</sequence>
<protein>
    <submittedName>
        <fullName evidence="1">Uncharacterized protein</fullName>
    </submittedName>
</protein>
<dbReference type="Proteomes" id="UP000239068">
    <property type="component" value="Unassembled WGS sequence"/>
</dbReference>
<evidence type="ECO:0000313" key="2">
    <source>
        <dbReference type="Proteomes" id="UP000239068"/>
    </source>
</evidence>
<evidence type="ECO:0000313" key="1">
    <source>
        <dbReference type="EMBL" id="PQJ76510.1"/>
    </source>
</evidence>
<accession>A0A2S7WFY5</accession>
<gene>
    <name evidence="1" type="ORF">BTO16_11435</name>
</gene>
<proteinExistence type="predicted"/>
<dbReference type="EMBL" id="MSCM01000002">
    <property type="protein sequence ID" value="PQJ76510.1"/>
    <property type="molecule type" value="Genomic_DNA"/>
</dbReference>
<keyword evidence="2" id="KW-1185">Reference proteome</keyword>